<evidence type="ECO:0008006" key="4">
    <source>
        <dbReference type="Google" id="ProtNLM"/>
    </source>
</evidence>
<evidence type="ECO:0000256" key="1">
    <source>
        <dbReference type="SAM" id="SignalP"/>
    </source>
</evidence>
<dbReference type="Proteomes" id="UP001484239">
    <property type="component" value="Unassembled WGS sequence"/>
</dbReference>
<dbReference type="Gene3D" id="3.40.50.1820">
    <property type="entry name" value="alpha/beta hydrolase"/>
    <property type="match status" value="1"/>
</dbReference>
<sequence>MSPRRARTAAVLAAAAALLGAGPTALDAQVALPEAPPAVETGEAEPRVPVLLVPGWSDGLAQLEPLRSRFLEAGWDSAAVATLEFRDPVGSNREHAREIAIAAAELRAATGAWRIDVVAHSMGGLALRYHLRRRDAPAGAVRRVVFLATPHFGTWSSLVAWGDGAREMYPGSDFLMTLMDGRPVPHGIEALTVRTPLDLHILPPESAAIPGVRDVEVCCPTHAGLLDDDGVFAVVETFLTRPLAENAPPPA</sequence>
<feature type="signal peptide" evidence="1">
    <location>
        <begin position="1"/>
        <end position="27"/>
    </location>
</feature>
<dbReference type="SUPFAM" id="SSF53474">
    <property type="entry name" value="alpha/beta-Hydrolases"/>
    <property type="match status" value="1"/>
</dbReference>
<comment type="caution">
    <text evidence="2">The sequence shown here is derived from an EMBL/GenBank/DDBJ whole genome shotgun (WGS) entry which is preliminary data.</text>
</comment>
<reference evidence="2 3" key="1">
    <citation type="submission" date="2024-02" db="EMBL/GenBank/DDBJ databases">
        <title>A novel Gemmatimonadota bacterium.</title>
        <authorList>
            <person name="Du Z.-J."/>
            <person name="Ye Y.-Q."/>
        </authorList>
    </citation>
    <scope>NUCLEOTIDE SEQUENCE [LARGE SCALE GENOMIC DNA]</scope>
    <source>
        <strain evidence="2 3">DH-20</strain>
    </source>
</reference>
<dbReference type="RefSeq" id="WP_405278349.1">
    <property type="nucleotide sequence ID" value="NZ_CP144380.1"/>
</dbReference>
<organism evidence="2 3">
    <name type="scientific">Gaopeijia maritima</name>
    <dbReference type="NCBI Taxonomy" id="3119007"/>
    <lineage>
        <taxon>Bacteria</taxon>
        <taxon>Pseudomonadati</taxon>
        <taxon>Gemmatimonadota</taxon>
        <taxon>Longimicrobiia</taxon>
        <taxon>Gaopeijiales</taxon>
        <taxon>Gaopeijiaceae</taxon>
        <taxon>Gaopeijia</taxon>
    </lineage>
</organism>
<name>A0ABU9E4M3_9BACT</name>
<keyword evidence="3" id="KW-1185">Reference proteome</keyword>
<keyword evidence="1" id="KW-0732">Signal</keyword>
<dbReference type="PANTHER" id="PTHR37946:SF1">
    <property type="entry name" value="SLL1969 PROTEIN"/>
    <property type="match status" value="1"/>
</dbReference>
<gene>
    <name evidence="2" type="ORF">WI372_01630</name>
</gene>
<evidence type="ECO:0000313" key="2">
    <source>
        <dbReference type="EMBL" id="MEK9499680.1"/>
    </source>
</evidence>
<accession>A0ABU9E4M3</accession>
<dbReference type="InterPro" id="IPR029058">
    <property type="entry name" value="AB_hydrolase_fold"/>
</dbReference>
<evidence type="ECO:0000313" key="3">
    <source>
        <dbReference type="Proteomes" id="UP001484239"/>
    </source>
</evidence>
<proteinExistence type="predicted"/>
<dbReference type="EMBL" id="JBBHLI010000001">
    <property type="protein sequence ID" value="MEK9499680.1"/>
    <property type="molecule type" value="Genomic_DNA"/>
</dbReference>
<dbReference type="PANTHER" id="PTHR37946">
    <property type="entry name" value="SLL1969 PROTEIN"/>
    <property type="match status" value="1"/>
</dbReference>
<protein>
    <recommendedName>
        <fullName evidence="4">Lipase</fullName>
    </recommendedName>
</protein>
<feature type="chain" id="PRO_5047417544" description="Lipase" evidence="1">
    <location>
        <begin position="28"/>
        <end position="251"/>
    </location>
</feature>